<comment type="caution">
    <text evidence="3">The sequence shown here is derived from an EMBL/GenBank/DDBJ whole genome shotgun (WGS) entry which is preliminary data.</text>
</comment>
<protein>
    <recommendedName>
        <fullName evidence="2">EF-hand domain-containing protein</fullName>
    </recommendedName>
</protein>
<reference evidence="3 4" key="1">
    <citation type="submission" date="2018-02" db="EMBL/GenBank/DDBJ databases">
        <title>Comparative genomes isolates from brazilian mangrove.</title>
        <authorList>
            <person name="Araujo J.E."/>
            <person name="Taketani R.G."/>
            <person name="Silva M.C.P."/>
            <person name="Loureco M.V."/>
            <person name="Andreote F.D."/>
        </authorList>
    </citation>
    <scope>NUCLEOTIDE SEQUENCE [LARGE SCALE GENOMIC DNA]</scope>
    <source>
        <strain evidence="3 4">Hex-1 MGV</strain>
    </source>
</reference>
<dbReference type="RefSeq" id="WP_105330014.1">
    <property type="nucleotide sequence ID" value="NZ_PUHY01000010.1"/>
</dbReference>
<name>A0A2S8FR14_9BACT</name>
<dbReference type="EMBL" id="PUHY01000010">
    <property type="protein sequence ID" value="PQO34284.1"/>
    <property type="molecule type" value="Genomic_DNA"/>
</dbReference>
<dbReference type="InterPro" id="IPR018247">
    <property type="entry name" value="EF_Hand_1_Ca_BS"/>
</dbReference>
<dbReference type="PROSITE" id="PS00018">
    <property type="entry name" value="EF_HAND_1"/>
    <property type="match status" value="1"/>
</dbReference>
<dbReference type="InterPro" id="IPR002048">
    <property type="entry name" value="EF_hand_dom"/>
</dbReference>
<gene>
    <name evidence="3" type="ORF">C5Y83_12175</name>
</gene>
<feature type="domain" description="EF-hand" evidence="2">
    <location>
        <begin position="472"/>
        <end position="497"/>
    </location>
</feature>
<evidence type="ECO:0000313" key="3">
    <source>
        <dbReference type="EMBL" id="PQO34284.1"/>
    </source>
</evidence>
<dbReference type="PROSITE" id="PS50222">
    <property type="entry name" value="EF_HAND_2"/>
    <property type="match status" value="1"/>
</dbReference>
<accession>A0A2S8FR14</accession>
<evidence type="ECO:0000313" key="4">
    <source>
        <dbReference type="Proteomes" id="UP000238322"/>
    </source>
</evidence>
<feature type="region of interest" description="Disordered" evidence="1">
    <location>
        <begin position="534"/>
        <end position="596"/>
    </location>
</feature>
<dbReference type="OrthoDB" id="233485at2"/>
<dbReference type="Proteomes" id="UP000238322">
    <property type="component" value="Unassembled WGS sequence"/>
</dbReference>
<organism evidence="3 4">
    <name type="scientific">Blastopirellula marina</name>
    <dbReference type="NCBI Taxonomy" id="124"/>
    <lineage>
        <taxon>Bacteria</taxon>
        <taxon>Pseudomonadati</taxon>
        <taxon>Planctomycetota</taxon>
        <taxon>Planctomycetia</taxon>
        <taxon>Pirellulales</taxon>
        <taxon>Pirellulaceae</taxon>
        <taxon>Blastopirellula</taxon>
    </lineage>
</organism>
<evidence type="ECO:0000256" key="1">
    <source>
        <dbReference type="SAM" id="MobiDB-lite"/>
    </source>
</evidence>
<feature type="compositionally biased region" description="Low complexity" evidence="1">
    <location>
        <begin position="534"/>
        <end position="564"/>
    </location>
</feature>
<dbReference type="Gene3D" id="1.10.1330.10">
    <property type="entry name" value="Dockerin domain"/>
    <property type="match status" value="1"/>
</dbReference>
<sequence>MKKARSRTARRNSIDRNWKHQVGFEALEVREMLDASGELISLRLEATDLHGNPIQQIVQGESFLVTAYIEDRRGDAGVTVNVDAANDILANPYGFFTAYFNVTYDSVGFDFDDSYGIQIGPSINPVAVSNPATDVDGYIERLGIQNIDISGNLYPSEVELLSFRMIAQQPGTYNMEEGINPHFHFDVLDYIENPNQLPEDWEINYVDGVPQLERLTGDDFIAATEDADEYFSLYHFGQQRLTASDQVYFEGVGLQVIAAQAADYQVRYVVDPTLTSGGEVSSLPQNLDEIDEWGYFYVEVYAKAPAGNAVSSGVVTVSYDPDDFAFVKAVGRTQDPSNLRYSVTFTEVDDDNGTVTVGFNSLSTNLGDDQYALIGRIQLRSEIELPVDYTNGELQSTPSSVISLSHTNATIVNTSTSIAAVINGTTPTGSSFDVWPVIYDVANGEDRAVGLADFSEFVSAFGKTVNGDPATRKFDFDHNGVVGLSDFSLFVQNFGQSAFVDSTRVYPNGYPGDLSGPAPLMGSSFLLEGEPIDTRTSSTISQPTPITETSPVAATTSTSTDSVSGNLLSLPGVSSNVSGNSTQLPEEDEAPAADPVSSPVAFDANLDSQSDLIAMTSEQWDGSLSSEEDDDRFAASADEVLALWEDENQI</sequence>
<dbReference type="GO" id="GO:0000272">
    <property type="term" value="P:polysaccharide catabolic process"/>
    <property type="evidence" value="ECO:0007669"/>
    <property type="project" value="InterPro"/>
</dbReference>
<dbReference type="GO" id="GO:0005509">
    <property type="term" value="F:calcium ion binding"/>
    <property type="evidence" value="ECO:0007669"/>
    <property type="project" value="InterPro"/>
</dbReference>
<proteinExistence type="predicted"/>
<evidence type="ECO:0000259" key="2">
    <source>
        <dbReference type="PROSITE" id="PS50222"/>
    </source>
</evidence>
<dbReference type="AlphaFoldDB" id="A0A2S8FR14"/>
<dbReference type="InterPro" id="IPR036439">
    <property type="entry name" value="Dockerin_dom_sf"/>
</dbReference>
<feature type="compositionally biased region" description="Polar residues" evidence="1">
    <location>
        <begin position="572"/>
        <end position="584"/>
    </location>
</feature>